<dbReference type="PANTHER" id="PTHR46268:SF6">
    <property type="entry name" value="UNIVERSAL STRESS PROTEIN UP12"/>
    <property type="match status" value="1"/>
</dbReference>
<proteinExistence type="inferred from homology"/>
<dbReference type="SUPFAM" id="SSF52402">
    <property type="entry name" value="Adenine nucleotide alpha hydrolases-like"/>
    <property type="match status" value="1"/>
</dbReference>
<evidence type="ECO:0000313" key="4">
    <source>
        <dbReference type="EMBL" id="SFO76062.1"/>
    </source>
</evidence>
<evidence type="ECO:0000256" key="2">
    <source>
        <dbReference type="SAM" id="Phobius"/>
    </source>
</evidence>
<dbReference type="STRING" id="1523247.SAMN05660464_1026"/>
<dbReference type="PRINTS" id="PR01438">
    <property type="entry name" value="UNVRSLSTRESS"/>
</dbReference>
<protein>
    <submittedName>
        <fullName evidence="4">Nucleotide-binding universal stress protein, UspA family</fullName>
    </submittedName>
</protein>
<dbReference type="OrthoDB" id="6174426at2"/>
<dbReference type="Pfam" id="PF00582">
    <property type="entry name" value="Usp"/>
    <property type="match status" value="1"/>
</dbReference>
<dbReference type="InterPro" id="IPR006016">
    <property type="entry name" value="UspA"/>
</dbReference>
<evidence type="ECO:0000313" key="5">
    <source>
        <dbReference type="Proteomes" id="UP000198857"/>
    </source>
</evidence>
<keyword evidence="2" id="KW-0812">Transmembrane</keyword>
<keyword evidence="2" id="KW-0472">Membrane</keyword>
<dbReference type="Gene3D" id="3.40.50.620">
    <property type="entry name" value="HUPs"/>
    <property type="match status" value="1"/>
</dbReference>
<name>A0A1I5JTB0_9ACTN</name>
<feature type="domain" description="UspA" evidence="3">
    <location>
        <begin position="81"/>
        <end position="207"/>
    </location>
</feature>
<dbReference type="Proteomes" id="UP000198857">
    <property type="component" value="Unassembled WGS sequence"/>
</dbReference>
<dbReference type="InterPro" id="IPR006015">
    <property type="entry name" value="Universal_stress_UspA"/>
</dbReference>
<reference evidence="5" key="1">
    <citation type="submission" date="2016-10" db="EMBL/GenBank/DDBJ databases">
        <authorList>
            <person name="Varghese N."/>
            <person name="Submissions S."/>
        </authorList>
    </citation>
    <scope>NUCLEOTIDE SEQUENCE [LARGE SCALE GENOMIC DNA]</scope>
    <source>
        <strain evidence="5">DSM 44208</strain>
    </source>
</reference>
<dbReference type="EMBL" id="FOWQ01000001">
    <property type="protein sequence ID" value="SFO76062.1"/>
    <property type="molecule type" value="Genomic_DNA"/>
</dbReference>
<dbReference type="AlphaFoldDB" id="A0A1I5JTB0"/>
<organism evidence="4 5">
    <name type="scientific">Geodermatophilus dictyosporus</name>
    <dbReference type="NCBI Taxonomy" id="1523247"/>
    <lineage>
        <taxon>Bacteria</taxon>
        <taxon>Bacillati</taxon>
        <taxon>Actinomycetota</taxon>
        <taxon>Actinomycetes</taxon>
        <taxon>Geodermatophilales</taxon>
        <taxon>Geodermatophilaceae</taxon>
        <taxon>Geodermatophilus</taxon>
    </lineage>
</organism>
<dbReference type="RefSeq" id="WP_091107360.1">
    <property type="nucleotide sequence ID" value="NZ_FOWQ01000001.1"/>
</dbReference>
<accession>A0A1I5JTB0</accession>
<dbReference type="PANTHER" id="PTHR46268">
    <property type="entry name" value="STRESS RESPONSE PROTEIN NHAX"/>
    <property type="match status" value="1"/>
</dbReference>
<evidence type="ECO:0000256" key="1">
    <source>
        <dbReference type="ARBA" id="ARBA00008791"/>
    </source>
</evidence>
<keyword evidence="5" id="KW-1185">Reference proteome</keyword>
<dbReference type="InterPro" id="IPR014729">
    <property type="entry name" value="Rossmann-like_a/b/a_fold"/>
</dbReference>
<comment type="similarity">
    <text evidence="1">Belongs to the universal stress protein A family.</text>
</comment>
<sequence>MGTLSWTLLLLAWVATGATAVVLLLHRRGHREGSWLLIGAVLGPLVVPIALERAARTGRRLERRVARAADPAPARDDRLCVLVGVDGSPESEQAVRDAARLVAPAVGRLLLVTVVDPDVTEARDGGEEQRRRARELLEESARALSATAATVETEVVAGQPGPCLLQLAEDEDVDLVVVGRRGRGLSRTVLGSAATTLSSRAGRPVLLAAPPGARP</sequence>
<gene>
    <name evidence="4" type="ORF">SAMN05660464_1026</name>
</gene>
<dbReference type="CDD" id="cd00293">
    <property type="entry name" value="USP-like"/>
    <property type="match status" value="1"/>
</dbReference>
<feature type="transmembrane region" description="Helical" evidence="2">
    <location>
        <begin position="36"/>
        <end position="55"/>
    </location>
</feature>
<evidence type="ECO:0000259" key="3">
    <source>
        <dbReference type="Pfam" id="PF00582"/>
    </source>
</evidence>
<keyword evidence="2" id="KW-1133">Transmembrane helix</keyword>